<dbReference type="InterPro" id="IPR023153">
    <property type="entry name" value="DarP_sf"/>
</dbReference>
<gene>
    <name evidence="5" type="primary">darP</name>
    <name evidence="6" type="ORF">AAV94_01545</name>
</gene>
<dbReference type="PATRIC" id="fig|1610491.3.peg.317"/>
<dbReference type="Gene3D" id="1.10.60.30">
    <property type="entry name" value="PSPTO4464-like domains"/>
    <property type="match status" value="2"/>
</dbReference>
<dbReference type="STRING" id="1610491.AAV94_01545"/>
<dbReference type="RefSeq" id="WP_046740539.1">
    <property type="nucleotide sequence ID" value="NZ_LBNQ01000009.1"/>
</dbReference>
<keyword evidence="4 5" id="KW-0694">RNA-binding</keyword>
<keyword evidence="7" id="KW-1185">Reference proteome</keyword>
<evidence type="ECO:0000256" key="3">
    <source>
        <dbReference type="ARBA" id="ARBA00022730"/>
    </source>
</evidence>
<name>A0A0U1Q2Y3_9BURK</name>
<dbReference type="SUPFAM" id="SSF158710">
    <property type="entry name" value="PSPTO4464-like"/>
    <property type="match status" value="1"/>
</dbReference>
<dbReference type="CDD" id="cd16331">
    <property type="entry name" value="YjgA-like"/>
    <property type="match status" value="1"/>
</dbReference>
<evidence type="ECO:0000256" key="2">
    <source>
        <dbReference type="ARBA" id="ARBA00022517"/>
    </source>
</evidence>
<dbReference type="EMBL" id="LBNQ01000009">
    <property type="protein sequence ID" value="KKW69104.1"/>
    <property type="molecule type" value="Genomic_DNA"/>
</dbReference>
<dbReference type="GO" id="GO:0019843">
    <property type="term" value="F:rRNA binding"/>
    <property type="evidence" value="ECO:0007669"/>
    <property type="project" value="UniProtKB-UniRule"/>
</dbReference>
<dbReference type="GO" id="GO:0043022">
    <property type="term" value="F:ribosome binding"/>
    <property type="evidence" value="ECO:0007669"/>
    <property type="project" value="UniProtKB-UniRule"/>
</dbReference>
<dbReference type="InterPro" id="IPR006839">
    <property type="entry name" value="DarP"/>
</dbReference>
<dbReference type="OrthoDB" id="5293604at2"/>
<comment type="caution">
    <text evidence="6">The sequence shown here is derived from an EMBL/GenBank/DDBJ whole genome shotgun (WGS) entry which is preliminary data.</text>
</comment>
<keyword evidence="2 5" id="KW-0690">Ribosome biogenesis</keyword>
<comment type="subcellular location">
    <subcellularLocation>
        <location evidence="5">Cytoplasm</location>
    </subcellularLocation>
    <text evidence="5">Associates with late stage pre-50S ribosomal subunits.</text>
</comment>
<evidence type="ECO:0000313" key="7">
    <source>
        <dbReference type="Proteomes" id="UP000050580"/>
    </source>
</evidence>
<accession>A0A0U1Q2Y3</accession>
<evidence type="ECO:0000256" key="5">
    <source>
        <dbReference type="HAMAP-Rule" id="MF_00765"/>
    </source>
</evidence>
<comment type="function">
    <text evidence="5">Member of a network of 50S ribosomal subunit biogenesis factors which assembles along the 30S-50S interface, preventing incorrect 23S rRNA structures from forming. Promotes peptidyl transferase center (PTC) maturation.</text>
</comment>
<dbReference type="Proteomes" id="UP000050580">
    <property type="component" value="Unassembled WGS sequence"/>
</dbReference>
<dbReference type="PANTHER" id="PTHR38101">
    <property type="entry name" value="UPF0307 PROTEIN YJGA"/>
    <property type="match status" value="1"/>
</dbReference>
<sequence length="219" mass="25144">MSRKSSRGYYVRGQFVTTGSEEDLQFKAEIKGRDTSRADKKRESEALQALGEALLSLRGDLYGKLELPESLTEALAEARRITDFEGRRRQMQYVGKLMRKLDDEAVQAIRTALDIQRSGSAEQAQQLHLNEQWRDRLIADDAALTDWLQQYPEADVQQLRSLIRQARRDAATTPSAAEVAQGLAPRKGKAYRELFQWIQRARRLHDERLEDARHHLPDA</sequence>
<organism evidence="6 7">
    <name type="scientific">Lampropedia cohaerens</name>
    <dbReference type="NCBI Taxonomy" id="1610491"/>
    <lineage>
        <taxon>Bacteria</taxon>
        <taxon>Pseudomonadati</taxon>
        <taxon>Pseudomonadota</taxon>
        <taxon>Betaproteobacteria</taxon>
        <taxon>Burkholderiales</taxon>
        <taxon>Comamonadaceae</taxon>
        <taxon>Lampropedia</taxon>
    </lineage>
</organism>
<dbReference type="GO" id="GO:0005829">
    <property type="term" value="C:cytosol"/>
    <property type="evidence" value="ECO:0007669"/>
    <property type="project" value="TreeGrafter"/>
</dbReference>
<protein>
    <recommendedName>
        <fullName evidence="5">Dual-action ribosomal maturation protein DarP</fullName>
    </recommendedName>
    <alternativeName>
        <fullName evidence="5">Large ribosomal subunit assembly factor DarP</fullName>
    </alternativeName>
</protein>
<comment type="similarity">
    <text evidence="5">Belongs to the DarP family.</text>
</comment>
<dbReference type="PANTHER" id="PTHR38101:SF1">
    <property type="entry name" value="UPF0307 PROTEIN YJGA"/>
    <property type="match status" value="1"/>
</dbReference>
<dbReference type="AlphaFoldDB" id="A0A0U1Q2Y3"/>
<evidence type="ECO:0000256" key="1">
    <source>
        <dbReference type="ARBA" id="ARBA00022490"/>
    </source>
</evidence>
<dbReference type="Pfam" id="PF04751">
    <property type="entry name" value="DarP"/>
    <property type="match status" value="1"/>
</dbReference>
<dbReference type="NCBIfam" id="NF003593">
    <property type="entry name" value="PRK05255.1-1"/>
    <property type="match status" value="1"/>
</dbReference>
<dbReference type="HAMAP" id="MF_00765">
    <property type="entry name" value="DarP"/>
    <property type="match status" value="1"/>
</dbReference>
<proteinExistence type="inferred from homology"/>
<dbReference type="GO" id="GO:1902626">
    <property type="term" value="P:assembly of large subunit precursor of preribosome"/>
    <property type="evidence" value="ECO:0007669"/>
    <property type="project" value="UniProtKB-UniRule"/>
</dbReference>
<reference evidence="6 7" key="1">
    <citation type="submission" date="2015-05" db="EMBL/GenBank/DDBJ databases">
        <title>Draft genome sequence of Lampropedia sp. CT6, isolated from the microbial mat of a hot water spring, located at Manikaran, India.</title>
        <authorList>
            <person name="Tripathi C."/>
            <person name="Rani P."/>
            <person name="Mahato N.K."/>
            <person name="Lal R."/>
        </authorList>
    </citation>
    <scope>NUCLEOTIDE SEQUENCE [LARGE SCALE GENOMIC DNA]</scope>
    <source>
        <strain evidence="6 7">CT6</strain>
    </source>
</reference>
<keyword evidence="1 5" id="KW-0963">Cytoplasm</keyword>
<evidence type="ECO:0000256" key="4">
    <source>
        <dbReference type="ARBA" id="ARBA00022884"/>
    </source>
</evidence>
<keyword evidence="3 5" id="KW-0699">rRNA-binding</keyword>
<evidence type="ECO:0000313" key="6">
    <source>
        <dbReference type="EMBL" id="KKW69104.1"/>
    </source>
</evidence>